<comment type="caution">
    <text evidence="6">The sequence shown here is derived from an EMBL/GenBank/DDBJ whole genome shotgun (WGS) entry which is preliminary data.</text>
</comment>
<dbReference type="CDD" id="cd21223">
    <property type="entry name" value="CH_ASPM_rpt1"/>
    <property type="match status" value="1"/>
</dbReference>
<sequence>MERRRSERDGAASPQPPLSTPRVLCDMSNMKTPRPCSKISNPHPGLVSPSPAFFTASTKMPYSCSSTAIASTSCSSFRRRGAAVAASASCSKAARRLKALEIEQSRSARKAQVQRGKALESFSRSLMAWLNFLLQNPDACGCKLEPYAANYCSFSKGKRRSLDMDEAIDFLGRWRCPKRQRGEMDAESDKHISLVKPTILTLLDNSLRELCSLEDMVARMRTHMSWKSCSEVLLMLCQVCKNIDEGRLKMKSYCPLVTDVALREKAIKALLCYDSLWLQIGLHILFGGESLLLRHEDHDGQFLKMFLEKHFLIHAGVAKAHAFNKLVGGIYKPGYYEALGNIILKRFLLLVVALDKAKCESAFPIKYGIDSIDGGSPLLFTRQSHIKSSQQIIQEFLKDSMHGEGDLLAHLVILGCKVNYEQPSLAEREFKVKNIFEDLQDGIVLCRLVHLLTHDASILSKVVSPSDTSKKNLQNCKIAVQFLKDYGVLLSDSDGVMITATDIANGDRELTCSMLWNVFVKMQSPLLISKNLLLTEIAKISNSNLELFKDSTVTEVELLLNWIQAVCLGEPMIIDNFSSLINGNALIYLIKFYFGDDFLQICREKFSLASIDSYHEDLIRCKDCPSTSLHGIAYVQIAAAMLGNSFEVLHPCDILDHEASIDERSIVILLVFLTSRLISLNLLKSSETAMLNHSSIFRFLQLEGSLPNYRKHRGYDRNVLLCPQENEELGAYRARERSARVIQAMFRGFSKRNLFSKMKISAILLQAAARAWLAVRCGADAKYEKLVWFTSQGYGLYDRYHKCMTERQRFHRIKNYVVVIQRFVRARSKRSSIIWNF</sequence>
<gene>
    <name evidence="6" type="ORF">HPP92_012319</name>
</gene>
<organism evidence="6 7">
    <name type="scientific">Vanilla planifolia</name>
    <name type="common">Vanilla</name>
    <dbReference type="NCBI Taxonomy" id="51239"/>
    <lineage>
        <taxon>Eukaryota</taxon>
        <taxon>Viridiplantae</taxon>
        <taxon>Streptophyta</taxon>
        <taxon>Embryophyta</taxon>
        <taxon>Tracheophyta</taxon>
        <taxon>Spermatophyta</taxon>
        <taxon>Magnoliopsida</taxon>
        <taxon>Liliopsida</taxon>
        <taxon>Asparagales</taxon>
        <taxon>Orchidaceae</taxon>
        <taxon>Vanilloideae</taxon>
        <taxon>Vanilleae</taxon>
        <taxon>Vanilla</taxon>
    </lineage>
</organism>
<feature type="region of interest" description="Disordered" evidence="4">
    <location>
        <begin position="1"/>
        <end position="23"/>
    </location>
</feature>
<protein>
    <recommendedName>
        <fullName evidence="5">Calponin-homology (CH) domain-containing protein</fullName>
    </recommendedName>
</protein>
<dbReference type="GO" id="GO:0005516">
    <property type="term" value="F:calmodulin binding"/>
    <property type="evidence" value="ECO:0007669"/>
    <property type="project" value="UniProtKB-KW"/>
</dbReference>
<evidence type="ECO:0000313" key="6">
    <source>
        <dbReference type="EMBL" id="KAG0481461.1"/>
    </source>
</evidence>
<dbReference type="SUPFAM" id="SSF47576">
    <property type="entry name" value="Calponin-homology domain, CH-domain"/>
    <property type="match status" value="1"/>
</dbReference>
<evidence type="ECO:0000256" key="1">
    <source>
        <dbReference type="ARBA" id="ARBA00004496"/>
    </source>
</evidence>
<dbReference type="Gene3D" id="1.20.5.190">
    <property type="match status" value="1"/>
</dbReference>
<dbReference type="GO" id="GO:0000922">
    <property type="term" value="C:spindle pole"/>
    <property type="evidence" value="ECO:0007669"/>
    <property type="project" value="TreeGrafter"/>
</dbReference>
<keyword evidence="2" id="KW-0963">Cytoplasm</keyword>
<dbReference type="Gene3D" id="1.10.418.10">
    <property type="entry name" value="Calponin-like domain"/>
    <property type="match status" value="2"/>
</dbReference>
<dbReference type="GO" id="GO:0005737">
    <property type="term" value="C:cytoplasm"/>
    <property type="evidence" value="ECO:0007669"/>
    <property type="project" value="UniProtKB-SubCell"/>
</dbReference>
<evidence type="ECO:0000256" key="4">
    <source>
        <dbReference type="SAM" id="MobiDB-lite"/>
    </source>
</evidence>
<dbReference type="InterPro" id="IPR051185">
    <property type="entry name" value="ASPM"/>
</dbReference>
<feature type="compositionally biased region" description="Basic and acidic residues" evidence="4">
    <location>
        <begin position="1"/>
        <end position="10"/>
    </location>
</feature>
<dbReference type="PROSITE" id="PS50096">
    <property type="entry name" value="IQ"/>
    <property type="match status" value="1"/>
</dbReference>
<dbReference type="GO" id="GO:0000278">
    <property type="term" value="P:mitotic cell cycle"/>
    <property type="evidence" value="ECO:0007669"/>
    <property type="project" value="TreeGrafter"/>
</dbReference>
<keyword evidence="3" id="KW-0112">Calmodulin-binding</keyword>
<dbReference type="AlphaFoldDB" id="A0A835QXB1"/>
<evidence type="ECO:0000256" key="2">
    <source>
        <dbReference type="ARBA" id="ARBA00022490"/>
    </source>
</evidence>
<comment type="subcellular location">
    <subcellularLocation>
        <location evidence="1">Cytoplasm</location>
    </subcellularLocation>
</comment>
<accession>A0A835QXB1</accession>
<name>A0A835QXB1_VANPL</name>
<dbReference type="InterPro" id="IPR036872">
    <property type="entry name" value="CH_dom_sf"/>
</dbReference>
<dbReference type="SMART" id="SM00033">
    <property type="entry name" value="CH"/>
    <property type="match status" value="2"/>
</dbReference>
<evidence type="ECO:0000256" key="3">
    <source>
        <dbReference type="ARBA" id="ARBA00022860"/>
    </source>
</evidence>
<feature type="domain" description="Calponin-homology (CH)" evidence="5">
    <location>
        <begin position="401"/>
        <end position="523"/>
    </location>
</feature>
<dbReference type="CDD" id="cd23767">
    <property type="entry name" value="IQCD"/>
    <property type="match status" value="1"/>
</dbReference>
<evidence type="ECO:0000259" key="5">
    <source>
        <dbReference type="PROSITE" id="PS50021"/>
    </source>
</evidence>
<proteinExistence type="predicted"/>
<reference evidence="6 7" key="1">
    <citation type="journal article" date="2020" name="Nat. Food">
        <title>A phased Vanilla planifolia genome enables genetic improvement of flavour and production.</title>
        <authorList>
            <person name="Hasing T."/>
            <person name="Tang H."/>
            <person name="Brym M."/>
            <person name="Khazi F."/>
            <person name="Huang T."/>
            <person name="Chambers A.H."/>
        </authorList>
    </citation>
    <scope>NUCLEOTIDE SEQUENCE [LARGE SCALE GENOMIC DNA]</scope>
    <source>
        <tissue evidence="6">Leaf</tissue>
    </source>
</reference>
<dbReference type="InterPro" id="IPR001715">
    <property type="entry name" value="CH_dom"/>
</dbReference>
<dbReference type="PROSITE" id="PS50021">
    <property type="entry name" value="CH"/>
    <property type="match status" value="1"/>
</dbReference>
<dbReference type="EMBL" id="JADCNL010000005">
    <property type="protein sequence ID" value="KAG0481461.1"/>
    <property type="molecule type" value="Genomic_DNA"/>
</dbReference>
<dbReference type="OrthoDB" id="786847at2759"/>
<keyword evidence="7" id="KW-1185">Reference proteome</keyword>
<dbReference type="Proteomes" id="UP000636800">
    <property type="component" value="Chromosome 5"/>
</dbReference>
<evidence type="ECO:0000313" key="7">
    <source>
        <dbReference type="Proteomes" id="UP000636800"/>
    </source>
</evidence>
<dbReference type="PANTHER" id="PTHR22706:SF1">
    <property type="entry name" value="ASSEMBLY FACTOR FOR SPINDLE MICROTUBULES"/>
    <property type="match status" value="1"/>
</dbReference>
<dbReference type="PANTHER" id="PTHR22706">
    <property type="entry name" value="ASSEMBLY FACTOR FOR SPINDLE MICROTUBULES"/>
    <property type="match status" value="1"/>
</dbReference>
<dbReference type="Pfam" id="PF00307">
    <property type="entry name" value="CH"/>
    <property type="match status" value="1"/>
</dbReference>
<dbReference type="GO" id="GO:0051295">
    <property type="term" value="P:establishment of meiotic spindle localization"/>
    <property type="evidence" value="ECO:0007669"/>
    <property type="project" value="TreeGrafter"/>
</dbReference>
<dbReference type="GO" id="GO:0007051">
    <property type="term" value="P:spindle organization"/>
    <property type="evidence" value="ECO:0007669"/>
    <property type="project" value="TreeGrafter"/>
</dbReference>